<dbReference type="AlphaFoldDB" id="A0A166YND9"/>
<comment type="subcellular location">
    <subcellularLocation>
        <location evidence="1">Mitochondrion</location>
    </subcellularLocation>
</comment>
<dbReference type="PANTHER" id="PTHR43981:SF2">
    <property type="entry name" value="ENOYL-[ACYL-CARRIER-PROTEIN] REDUCTASE, MITOCHONDRIAL"/>
    <property type="match status" value="1"/>
</dbReference>
<dbReference type="SUPFAM" id="SSF51735">
    <property type="entry name" value="NAD(P)-binding Rossmann-fold domains"/>
    <property type="match status" value="1"/>
</dbReference>
<keyword evidence="8" id="KW-0443">Lipid metabolism</keyword>
<comment type="caution">
    <text evidence="14">The sequence shown here is derived from an EMBL/GenBank/DDBJ whole genome shotgun (WGS) entry which is preliminary data.</text>
</comment>
<dbReference type="InterPro" id="IPR013154">
    <property type="entry name" value="ADH-like_N"/>
</dbReference>
<evidence type="ECO:0000256" key="9">
    <source>
        <dbReference type="ARBA" id="ARBA00023128"/>
    </source>
</evidence>
<dbReference type="EC" id="1.3.1.104" evidence="11"/>
<dbReference type="Gene3D" id="3.40.50.720">
    <property type="entry name" value="NAD(P)-binding Rossmann-like Domain"/>
    <property type="match status" value="1"/>
</dbReference>
<evidence type="ECO:0000256" key="8">
    <source>
        <dbReference type="ARBA" id="ARBA00023098"/>
    </source>
</evidence>
<evidence type="ECO:0000256" key="2">
    <source>
        <dbReference type="ARBA" id="ARBA00010371"/>
    </source>
</evidence>
<comment type="similarity">
    <text evidence="2">Belongs to the zinc-containing alcohol dehydrogenase family. Quinone oxidoreductase subfamily.</text>
</comment>
<keyword evidence="6" id="KW-0809">Transit peptide</keyword>
<evidence type="ECO:0000256" key="6">
    <source>
        <dbReference type="ARBA" id="ARBA00022946"/>
    </source>
</evidence>
<accession>A0A166YND9</accession>
<dbReference type="GO" id="GO:0005739">
    <property type="term" value="C:mitochondrion"/>
    <property type="evidence" value="ECO:0007669"/>
    <property type="project" value="UniProtKB-SubCell"/>
</dbReference>
<dbReference type="CDD" id="cd08290">
    <property type="entry name" value="ETR"/>
    <property type="match status" value="1"/>
</dbReference>
<evidence type="ECO:0000256" key="7">
    <source>
        <dbReference type="ARBA" id="ARBA00023002"/>
    </source>
</evidence>
<dbReference type="SUPFAM" id="SSF50129">
    <property type="entry name" value="GroES-like"/>
    <property type="match status" value="1"/>
</dbReference>
<feature type="domain" description="Enoyl reductase (ER)" evidence="13">
    <location>
        <begin position="13"/>
        <end position="244"/>
    </location>
</feature>
<dbReference type="Proteomes" id="UP000076552">
    <property type="component" value="Unassembled WGS sequence"/>
</dbReference>
<dbReference type="EMBL" id="LFIV01000005">
    <property type="protein sequence ID" value="KZL77869.1"/>
    <property type="molecule type" value="Genomic_DNA"/>
</dbReference>
<evidence type="ECO:0000256" key="10">
    <source>
        <dbReference type="ARBA" id="ARBA00023160"/>
    </source>
</evidence>
<dbReference type="Pfam" id="PF08240">
    <property type="entry name" value="ADH_N"/>
    <property type="match status" value="1"/>
</dbReference>
<evidence type="ECO:0000256" key="11">
    <source>
        <dbReference type="ARBA" id="ARBA00038963"/>
    </source>
</evidence>
<dbReference type="InterPro" id="IPR036291">
    <property type="entry name" value="NAD(P)-bd_dom_sf"/>
</dbReference>
<dbReference type="GO" id="GO:0006633">
    <property type="term" value="P:fatty acid biosynthetic process"/>
    <property type="evidence" value="ECO:0007669"/>
    <property type="project" value="UniProtKB-KW"/>
</dbReference>
<evidence type="ECO:0000313" key="14">
    <source>
        <dbReference type="EMBL" id="KZL77869.1"/>
    </source>
</evidence>
<dbReference type="GO" id="GO:0141148">
    <property type="term" value="F:enoyl-[acyl-carrier-protein] reductase (NADPH) activity"/>
    <property type="evidence" value="ECO:0007669"/>
    <property type="project" value="UniProtKB-EC"/>
</dbReference>
<keyword evidence="5" id="KW-0521">NADP</keyword>
<comment type="catalytic activity">
    <reaction evidence="12">
        <text>a 2,3-saturated acyl-[ACP] + NADP(+) = a (2E)-enoyl-[ACP] + NADPH + H(+)</text>
        <dbReference type="Rhea" id="RHEA:22564"/>
        <dbReference type="Rhea" id="RHEA-COMP:9925"/>
        <dbReference type="Rhea" id="RHEA-COMP:9926"/>
        <dbReference type="ChEBI" id="CHEBI:15378"/>
        <dbReference type="ChEBI" id="CHEBI:57783"/>
        <dbReference type="ChEBI" id="CHEBI:58349"/>
        <dbReference type="ChEBI" id="CHEBI:78784"/>
        <dbReference type="ChEBI" id="CHEBI:78785"/>
        <dbReference type="EC" id="1.3.1.104"/>
    </reaction>
</comment>
<reference evidence="14 15" key="1">
    <citation type="submission" date="2015-06" db="EMBL/GenBank/DDBJ databases">
        <title>Survival trade-offs in plant roots during colonization by closely related pathogenic and mutualistic fungi.</title>
        <authorList>
            <person name="Hacquard S."/>
            <person name="Kracher B."/>
            <person name="Hiruma K."/>
            <person name="Weinman A."/>
            <person name="Muench P."/>
            <person name="Garrido Oter R."/>
            <person name="Ver Loren van Themaat E."/>
            <person name="Dallerey J.-F."/>
            <person name="Damm U."/>
            <person name="Henrissat B."/>
            <person name="Lespinet O."/>
            <person name="Thon M."/>
            <person name="Kemen E."/>
            <person name="McHardy A.C."/>
            <person name="Schulze-Lefert P."/>
            <person name="O'Connell R.J."/>
        </authorList>
    </citation>
    <scope>NUCLEOTIDE SEQUENCE [LARGE SCALE GENOMIC DNA]</scope>
    <source>
        <strain evidence="14 15">0861</strain>
    </source>
</reference>
<evidence type="ECO:0000256" key="4">
    <source>
        <dbReference type="ARBA" id="ARBA00022832"/>
    </source>
</evidence>
<dbReference type="InterPro" id="IPR020843">
    <property type="entry name" value="ER"/>
</dbReference>
<organism evidence="14 15">
    <name type="scientific">Colletotrichum tofieldiae</name>
    <dbReference type="NCBI Taxonomy" id="708197"/>
    <lineage>
        <taxon>Eukaryota</taxon>
        <taxon>Fungi</taxon>
        <taxon>Dikarya</taxon>
        <taxon>Ascomycota</taxon>
        <taxon>Pezizomycotina</taxon>
        <taxon>Sordariomycetes</taxon>
        <taxon>Hypocreomycetidae</taxon>
        <taxon>Glomerellales</taxon>
        <taxon>Glomerellaceae</taxon>
        <taxon>Colletotrichum</taxon>
        <taxon>Colletotrichum spaethianum species complex</taxon>
    </lineage>
</organism>
<keyword evidence="9" id="KW-0496">Mitochondrion</keyword>
<evidence type="ECO:0000256" key="12">
    <source>
        <dbReference type="ARBA" id="ARBA00048843"/>
    </source>
</evidence>
<evidence type="ECO:0000256" key="3">
    <source>
        <dbReference type="ARBA" id="ARBA00022516"/>
    </source>
</evidence>
<dbReference type="STRING" id="708197.A0A166YND9"/>
<dbReference type="SMART" id="SM00829">
    <property type="entry name" value="PKS_ER"/>
    <property type="match status" value="1"/>
</dbReference>
<dbReference type="Gene3D" id="3.90.180.10">
    <property type="entry name" value="Medium-chain alcohol dehydrogenases, catalytic domain"/>
    <property type="match status" value="1"/>
</dbReference>
<dbReference type="InterPro" id="IPR011032">
    <property type="entry name" value="GroES-like_sf"/>
</dbReference>
<proteinExistence type="inferred from homology"/>
<keyword evidence="10" id="KW-0275">Fatty acid biosynthesis</keyword>
<evidence type="ECO:0000256" key="5">
    <source>
        <dbReference type="ARBA" id="ARBA00022857"/>
    </source>
</evidence>
<evidence type="ECO:0000256" key="1">
    <source>
        <dbReference type="ARBA" id="ARBA00004173"/>
    </source>
</evidence>
<name>A0A166YND9_9PEZI</name>
<sequence>MAWSLVCRAAIPGPSLGLTVHEMPALGEEDEGLALVKFLASPINRVDLMVLADQYPIKPRYVVDGEPIPGFDGCGVIVESNHPELEPGDIVIPRELGLGTWRTHAVLSARSLLKLPRDTPPLAASLLRSSALVAWLLLEEVSPLREGDWVIASAGTSCVAQFLAQLACRKGVHAILVIRDRECMPETTATLLGLGAAKVITESELELHGGEALQENIVLAIDSVFGSVGQSLIETLVPGGKYVLLGMLGGTSGSLTVNTKHLFNRRLSFLPFRSSEVLNKMGAANSEALFQKVALLLTNGSLKCPGVHFVTWAEGNDNQSTLEKINAESKDVGYKKLVWDFQ</sequence>
<keyword evidence="15" id="KW-1185">Reference proteome</keyword>
<dbReference type="InterPro" id="IPR051034">
    <property type="entry name" value="Mito_Enoyl-ACP_Reductase"/>
</dbReference>
<keyword evidence="4" id="KW-0276">Fatty acid metabolism</keyword>
<protein>
    <recommendedName>
        <fullName evidence="11">enoyl-[acyl-carrier-protein] reductase</fullName>
        <ecNumber evidence="11">1.3.1.104</ecNumber>
    </recommendedName>
</protein>
<keyword evidence="7" id="KW-0560">Oxidoreductase</keyword>
<gene>
    <name evidence="14" type="ORF">CT0861_06652</name>
</gene>
<evidence type="ECO:0000313" key="15">
    <source>
        <dbReference type="Proteomes" id="UP000076552"/>
    </source>
</evidence>
<keyword evidence="3" id="KW-0444">Lipid biosynthesis</keyword>
<evidence type="ECO:0000259" key="13">
    <source>
        <dbReference type="SMART" id="SM00829"/>
    </source>
</evidence>
<dbReference type="PANTHER" id="PTHR43981">
    <property type="entry name" value="ENOYL-[ACYL-CARRIER-PROTEIN] REDUCTASE, MITOCHONDRIAL"/>
    <property type="match status" value="1"/>
</dbReference>